<dbReference type="PROSITE" id="PS51257">
    <property type="entry name" value="PROKAR_LIPOPROTEIN"/>
    <property type="match status" value="1"/>
</dbReference>
<evidence type="ECO:0000313" key="3">
    <source>
        <dbReference type="Proteomes" id="UP001595607"/>
    </source>
</evidence>
<keyword evidence="3" id="KW-1185">Reference proteome</keyword>
<keyword evidence="1" id="KW-0732">Signal</keyword>
<sequence>MIETFCRAIVAFALALSCTGMLHAKEPDAVATLAEARDGSFTVTFEFAEPRTVLVFGQSGGAYRTGAWKTQTPGARVETIGPFDVLTFERPTSSVTFAIEPFTENLPKAYTPFLDFSGSDWGVLTGQFRLLDAESREAIERSAGAPGQWQGEKLSMDVVISSPRPIYYAGQRYRGEVRMTPVGDGTYAYIGDARPTEGSSFIGFIDPGLPAWIAESFDRDLKMIFRELSDGWGTDLPRKAMILFAFKGYEKEGFSMTGGAFEGLLGLEIEGSALESADEEIRNYLLWFFSHEAAHLYQQNGEVQASDTIDAWMHEGSANTMAYALTSAISSDPDAFLLESYQNAWSTCLETLREGPLDEASLRGSFPGHYACGDFIALATDAILPRHDLYDFWNALKASAVEENDRRISAELYWETLSKLGGSQERIEDLRLLTTEGMNAPDLFLAGVLERAGLPPQLDVEGKPSGFTFRARSDRKGIHPR</sequence>
<evidence type="ECO:0000256" key="1">
    <source>
        <dbReference type="SAM" id="SignalP"/>
    </source>
</evidence>
<proteinExistence type="predicted"/>
<dbReference type="Proteomes" id="UP001595607">
    <property type="component" value="Unassembled WGS sequence"/>
</dbReference>
<feature type="chain" id="PRO_5046359085" description="Peptidase M61 catalytic domain-containing protein" evidence="1">
    <location>
        <begin position="25"/>
        <end position="481"/>
    </location>
</feature>
<dbReference type="EMBL" id="JBHRVA010000002">
    <property type="protein sequence ID" value="MFC3302307.1"/>
    <property type="molecule type" value="Genomic_DNA"/>
</dbReference>
<dbReference type="RefSeq" id="WP_189570443.1">
    <property type="nucleotide sequence ID" value="NZ_BMXU01000001.1"/>
</dbReference>
<evidence type="ECO:0008006" key="4">
    <source>
        <dbReference type="Google" id="ProtNLM"/>
    </source>
</evidence>
<feature type="signal peptide" evidence="1">
    <location>
        <begin position="1"/>
        <end position="24"/>
    </location>
</feature>
<name>A0ABV7MBT3_9PROT</name>
<comment type="caution">
    <text evidence="2">The sequence shown here is derived from an EMBL/GenBank/DDBJ whole genome shotgun (WGS) entry which is preliminary data.</text>
</comment>
<protein>
    <recommendedName>
        <fullName evidence="4">Peptidase M61 catalytic domain-containing protein</fullName>
    </recommendedName>
</protein>
<organism evidence="2 3">
    <name type="scientific">Parvularcula lutaonensis</name>
    <dbReference type="NCBI Taxonomy" id="491923"/>
    <lineage>
        <taxon>Bacteria</taxon>
        <taxon>Pseudomonadati</taxon>
        <taxon>Pseudomonadota</taxon>
        <taxon>Alphaproteobacteria</taxon>
        <taxon>Parvularculales</taxon>
        <taxon>Parvularculaceae</taxon>
        <taxon>Parvularcula</taxon>
    </lineage>
</organism>
<gene>
    <name evidence="2" type="ORF">ACFONP_06130</name>
</gene>
<evidence type="ECO:0000313" key="2">
    <source>
        <dbReference type="EMBL" id="MFC3302307.1"/>
    </source>
</evidence>
<accession>A0ABV7MBT3</accession>
<reference evidence="3" key="1">
    <citation type="journal article" date="2019" name="Int. J. Syst. Evol. Microbiol.">
        <title>The Global Catalogue of Microorganisms (GCM) 10K type strain sequencing project: providing services to taxonomists for standard genome sequencing and annotation.</title>
        <authorList>
            <consortium name="The Broad Institute Genomics Platform"/>
            <consortium name="The Broad Institute Genome Sequencing Center for Infectious Disease"/>
            <person name="Wu L."/>
            <person name="Ma J."/>
        </authorList>
    </citation>
    <scope>NUCLEOTIDE SEQUENCE [LARGE SCALE GENOMIC DNA]</scope>
    <source>
        <strain evidence="3">KCTC 22245</strain>
    </source>
</reference>